<accession>A0ABP1B1N7</accession>
<feature type="compositionally biased region" description="Low complexity" evidence="1">
    <location>
        <begin position="251"/>
        <end position="260"/>
    </location>
</feature>
<name>A0ABP1B1N7_9BRYO</name>
<proteinExistence type="predicted"/>
<feature type="compositionally biased region" description="Polar residues" evidence="1">
    <location>
        <begin position="238"/>
        <end position="250"/>
    </location>
</feature>
<evidence type="ECO:0000313" key="2">
    <source>
        <dbReference type="EMBL" id="CAK9868813.1"/>
    </source>
</evidence>
<keyword evidence="3" id="KW-1185">Reference proteome</keyword>
<feature type="compositionally biased region" description="Acidic residues" evidence="1">
    <location>
        <begin position="90"/>
        <end position="102"/>
    </location>
</feature>
<dbReference type="EMBL" id="OZ023719">
    <property type="protein sequence ID" value="CAK9868813.1"/>
    <property type="molecule type" value="Genomic_DNA"/>
</dbReference>
<evidence type="ECO:0000256" key="1">
    <source>
        <dbReference type="SAM" id="MobiDB-lite"/>
    </source>
</evidence>
<sequence length="437" mass="47677">MGTGWSKLSVEEINVYGEQEPGGKQTLGDAHYFSSGFAEVSVSADQSTQASEEATTTKASSSSIPVFQTVDEYGIAVGGEIELSEFEGGGELEEHDDDDGFDDPVSKPHSLTMLDDPTSPPIKAFLKLQEIEQLNKSRRHHPETVSLQSSKPHQVLSPMAGAKSRAFTGNLEESKLGHKEEVLQEFLLLPGVCLQSSSQLSLLPLPRFELNRTREKTSSTTQQEQNNDNNNNPSSSTRFQFSNPFEPSTDPNNNPQLNALPPVIKSSVLPEGTKIGSSMESSFGNFSQQPFTSAQKLLLFDLNRKRKLAATQSLVSLVGDYLGAASTNELKTPPPPPPPPHTSSLLERLIPCKSSEEVKLRTELGMGTPAAMMDIYIEKAIRDRISSNKPGHISSSSAAYNNNSSPYQACFSFLKNPLHWTSSIDPSRVKLPLNLRC</sequence>
<feature type="compositionally biased region" description="Low complexity" evidence="1">
    <location>
        <begin position="46"/>
        <end position="63"/>
    </location>
</feature>
<feature type="compositionally biased region" description="Low complexity" evidence="1">
    <location>
        <begin position="218"/>
        <end position="237"/>
    </location>
</feature>
<protein>
    <submittedName>
        <fullName evidence="2">Uncharacterized protein</fullName>
    </submittedName>
</protein>
<feature type="region of interest" description="Disordered" evidence="1">
    <location>
        <begin position="137"/>
        <end position="158"/>
    </location>
</feature>
<organism evidence="2 3">
    <name type="scientific">Sphagnum jensenii</name>
    <dbReference type="NCBI Taxonomy" id="128206"/>
    <lineage>
        <taxon>Eukaryota</taxon>
        <taxon>Viridiplantae</taxon>
        <taxon>Streptophyta</taxon>
        <taxon>Embryophyta</taxon>
        <taxon>Bryophyta</taxon>
        <taxon>Sphagnophytina</taxon>
        <taxon>Sphagnopsida</taxon>
        <taxon>Sphagnales</taxon>
        <taxon>Sphagnaceae</taxon>
        <taxon>Sphagnum</taxon>
    </lineage>
</organism>
<evidence type="ECO:0000313" key="3">
    <source>
        <dbReference type="Proteomes" id="UP001497522"/>
    </source>
</evidence>
<dbReference type="Proteomes" id="UP001497522">
    <property type="component" value="Chromosome 18"/>
</dbReference>
<feature type="region of interest" description="Disordered" evidence="1">
    <location>
        <begin position="42"/>
        <end position="63"/>
    </location>
</feature>
<gene>
    <name evidence="2" type="ORF">CSSPJE1EN2_LOCUS11760</name>
</gene>
<feature type="region of interest" description="Disordered" evidence="1">
    <location>
        <begin position="90"/>
        <end position="120"/>
    </location>
</feature>
<reference evidence="2" key="1">
    <citation type="submission" date="2024-03" db="EMBL/GenBank/DDBJ databases">
        <authorList>
            <consortium name="ELIXIR-Norway"/>
            <consortium name="Elixir Norway"/>
        </authorList>
    </citation>
    <scope>NUCLEOTIDE SEQUENCE</scope>
</reference>
<feature type="region of interest" description="Disordered" evidence="1">
    <location>
        <begin position="214"/>
        <end position="260"/>
    </location>
</feature>